<dbReference type="InterPro" id="IPR050109">
    <property type="entry name" value="HTH-type_TetR-like_transc_reg"/>
</dbReference>
<dbReference type="SUPFAM" id="SSF46689">
    <property type="entry name" value="Homeodomain-like"/>
    <property type="match status" value="1"/>
</dbReference>
<feature type="DNA-binding region" description="H-T-H motif" evidence="4">
    <location>
        <begin position="44"/>
        <end position="63"/>
    </location>
</feature>
<dbReference type="Gene3D" id="1.10.357.10">
    <property type="entry name" value="Tetracycline Repressor, domain 2"/>
    <property type="match status" value="1"/>
</dbReference>
<dbReference type="PANTHER" id="PTHR30055">
    <property type="entry name" value="HTH-TYPE TRANSCRIPTIONAL REGULATOR RUTR"/>
    <property type="match status" value="1"/>
</dbReference>
<evidence type="ECO:0000259" key="6">
    <source>
        <dbReference type="PROSITE" id="PS50977"/>
    </source>
</evidence>
<accession>A0ABN2IY92</accession>
<keyword evidence="1" id="KW-0805">Transcription regulation</keyword>
<evidence type="ECO:0000256" key="3">
    <source>
        <dbReference type="ARBA" id="ARBA00023163"/>
    </source>
</evidence>
<keyword evidence="2 4" id="KW-0238">DNA-binding</keyword>
<evidence type="ECO:0000256" key="4">
    <source>
        <dbReference type="PROSITE-ProRule" id="PRU00335"/>
    </source>
</evidence>
<keyword evidence="3" id="KW-0804">Transcription</keyword>
<dbReference type="PROSITE" id="PS50977">
    <property type="entry name" value="HTH_TETR_2"/>
    <property type="match status" value="1"/>
</dbReference>
<dbReference type="InterPro" id="IPR001647">
    <property type="entry name" value="HTH_TetR"/>
</dbReference>
<proteinExistence type="predicted"/>
<reference evidence="7 8" key="1">
    <citation type="journal article" date="2019" name="Int. J. Syst. Evol. Microbiol.">
        <title>The Global Catalogue of Microorganisms (GCM) 10K type strain sequencing project: providing services to taxonomists for standard genome sequencing and annotation.</title>
        <authorList>
            <consortium name="The Broad Institute Genomics Platform"/>
            <consortium name="The Broad Institute Genome Sequencing Center for Infectious Disease"/>
            <person name="Wu L."/>
            <person name="Ma J."/>
        </authorList>
    </citation>
    <scope>NUCLEOTIDE SEQUENCE [LARGE SCALE GENOMIC DNA]</scope>
    <source>
        <strain evidence="7 8">JCM 15589</strain>
    </source>
</reference>
<protein>
    <submittedName>
        <fullName evidence="7">TetR/AcrR family transcriptional regulator</fullName>
    </submittedName>
</protein>
<evidence type="ECO:0000256" key="5">
    <source>
        <dbReference type="SAM" id="MobiDB-lite"/>
    </source>
</evidence>
<dbReference type="PANTHER" id="PTHR30055:SF234">
    <property type="entry name" value="HTH-TYPE TRANSCRIPTIONAL REGULATOR BETI"/>
    <property type="match status" value="1"/>
</dbReference>
<dbReference type="RefSeq" id="WP_344245892.1">
    <property type="nucleotide sequence ID" value="NZ_BAAAPM010000003.1"/>
</dbReference>
<organism evidence="7 8">
    <name type="scientific">Isoptericola hypogeus</name>
    <dbReference type="NCBI Taxonomy" id="300179"/>
    <lineage>
        <taxon>Bacteria</taxon>
        <taxon>Bacillati</taxon>
        <taxon>Actinomycetota</taxon>
        <taxon>Actinomycetes</taxon>
        <taxon>Micrococcales</taxon>
        <taxon>Promicromonosporaceae</taxon>
        <taxon>Isoptericola</taxon>
    </lineage>
</organism>
<feature type="domain" description="HTH tetR-type" evidence="6">
    <location>
        <begin position="22"/>
        <end position="81"/>
    </location>
</feature>
<dbReference type="PRINTS" id="PR00455">
    <property type="entry name" value="HTHTETR"/>
</dbReference>
<dbReference type="InterPro" id="IPR009057">
    <property type="entry name" value="Homeodomain-like_sf"/>
</dbReference>
<feature type="region of interest" description="Disordered" evidence="5">
    <location>
        <begin position="1"/>
        <end position="21"/>
    </location>
</feature>
<sequence length="192" mass="19804">MPADRSKARPTTRSNPGPAAAARNRAALLAAAHGIFAESGTAAPLSAIARRAGVGQGSLYRHFPDRLALVAAVVEENVDELETASGRDAASLPDLLGLVTRHAVESVGVVDLLVEDRPGRMLALRDRVEAALAAHLDAALASGRVPAGTTTADVMLGVEMVSGALTRRPSSERPALAARAWSLLGIAVTLPR</sequence>
<evidence type="ECO:0000313" key="7">
    <source>
        <dbReference type="EMBL" id="GAA1714113.1"/>
    </source>
</evidence>
<name>A0ABN2IY92_9MICO</name>
<gene>
    <name evidence="7" type="ORF">GCM10009809_07910</name>
</gene>
<evidence type="ECO:0000256" key="1">
    <source>
        <dbReference type="ARBA" id="ARBA00023015"/>
    </source>
</evidence>
<comment type="caution">
    <text evidence="7">The sequence shown here is derived from an EMBL/GenBank/DDBJ whole genome shotgun (WGS) entry which is preliminary data.</text>
</comment>
<keyword evidence="8" id="KW-1185">Reference proteome</keyword>
<dbReference type="Pfam" id="PF00440">
    <property type="entry name" value="TetR_N"/>
    <property type="match status" value="1"/>
</dbReference>
<evidence type="ECO:0000313" key="8">
    <source>
        <dbReference type="Proteomes" id="UP001501138"/>
    </source>
</evidence>
<dbReference type="EMBL" id="BAAAPM010000003">
    <property type="protein sequence ID" value="GAA1714113.1"/>
    <property type="molecule type" value="Genomic_DNA"/>
</dbReference>
<dbReference type="Proteomes" id="UP001501138">
    <property type="component" value="Unassembled WGS sequence"/>
</dbReference>
<evidence type="ECO:0000256" key="2">
    <source>
        <dbReference type="ARBA" id="ARBA00023125"/>
    </source>
</evidence>